<dbReference type="PANTHER" id="PTHR24198:SF194">
    <property type="entry name" value="INVERSIN-A"/>
    <property type="match status" value="1"/>
</dbReference>
<protein>
    <submittedName>
        <fullName evidence="5">Ankyrin repeat domain-containing protein 17</fullName>
    </submittedName>
</protein>
<reference evidence="5 6" key="1">
    <citation type="submission" date="2016-02" db="EMBL/GenBank/DDBJ databases">
        <title>Genome analysis of coral dinoflagellate symbionts highlights evolutionary adaptations to a symbiotic lifestyle.</title>
        <authorList>
            <person name="Aranda M."/>
            <person name="Li Y."/>
            <person name="Liew Y.J."/>
            <person name="Baumgarten S."/>
            <person name="Simakov O."/>
            <person name="Wilson M."/>
            <person name="Piel J."/>
            <person name="Ashoor H."/>
            <person name="Bougouffa S."/>
            <person name="Bajic V.B."/>
            <person name="Ryu T."/>
            <person name="Ravasi T."/>
            <person name="Bayer T."/>
            <person name="Micklem G."/>
            <person name="Kim H."/>
            <person name="Bhak J."/>
            <person name="Lajeunesse T.C."/>
            <person name="Voolstra C.R."/>
        </authorList>
    </citation>
    <scope>NUCLEOTIDE SEQUENCE [LARGE SCALE GENOMIC DNA]</scope>
    <source>
        <strain evidence="5 6">CCMP2467</strain>
    </source>
</reference>
<dbReference type="Pfam" id="PF13637">
    <property type="entry name" value="Ank_4"/>
    <property type="match status" value="1"/>
</dbReference>
<feature type="compositionally biased region" description="Polar residues" evidence="4">
    <location>
        <begin position="609"/>
        <end position="625"/>
    </location>
</feature>
<feature type="repeat" description="ANK" evidence="3">
    <location>
        <begin position="259"/>
        <end position="291"/>
    </location>
</feature>
<dbReference type="Pfam" id="PF12796">
    <property type="entry name" value="Ank_2"/>
    <property type="match status" value="4"/>
</dbReference>
<gene>
    <name evidence="5" type="primary">Ankrd17</name>
    <name evidence="5" type="ORF">AK812_SmicGene9945</name>
</gene>
<evidence type="ECO:0000256" key="1">
    <source>
        <dbReference type="ARBA" id="ARBA00022737"/>
    </source>
</evidence>
<feature type="repeat" description="ANK" evidence="3">
    <location>
        <begin position="358"/>
        <end position="390"/>
    </location>
</feature>
<evidence type="ECO:0000313" key="6">
    <source>
        <dbReference type="Proteomes" id="UP000186817"/>
    </source>
</evidence>
<feature type="repeat" description="ANK" evidence="3">
    <location>
        <begin position="292"/>
        <end position="324"/>
    </location>
</feature>
<dbReference type="Gene3D" id="1.25.40.20">
    <property type="entry name" value="Ankyrin repeat-containing domain"/>
    <property type="match status" value="2"/>
</dbReference>
<dbReference type="InterPro" id="IPR002110">
    <property type="entry name" value="Ankyrin_rpt"/>
</dbReference>
<feature type="repeat" description="ANK" evidence="3">
    <location>
        <begin position="131"/>
        <end position="163"/>
    </location>
</feature>
<comment type="caution">
    <text evidence="5">The sequence shown here is derived from an EMBL/GenBank/DDBJ whole genome shotgun (WGS) entry which is preliminary data.</text>
</comment>
<dbReference type="AlphaFoldDB" id="A0A1Q9EH89"/>
<name>A0A1Q9EH89_SYMMI</name>
<feature type="region of interest" description="Disordered" evidence="4">
    <location>
        <begin position="550"/>
        <end position="796"/>
    </location>
</feature>
<dbReference type="PROSITE" id="PS50088">
    <property type="entry name" value="ANK_REPEAT"/>
    <property type="match status" value="8"/>
</dbReference>
<keyword evidence="1" id="KW-0677">Repeat</keyword>
<dbReference type="PANTHER" id="PTHR24198">
    <property type="entry name" value="ANKYRIN REPEAT AND PROTEIN KINASE DOMAIN-CONTAINING PROTEIN"/>
    <property type="match status" value="1"/>
</dbReference>
<dbReference type="SMART" id="SM00248">
    <property type="entry name" value="ANK"/>
    <property type="match status" value="12"/>
</dbReference>
<feature type="compositionally biased region" description="Polar residues" evidence="4">
    <location>
        <begin position="697"/>
        <end position="744"/>
    </location>
</feature>
<feature type="repeat" description="ANK" evidence="3">
    <location>
        <begin position="424"/>
        <end position="456"/>
    </location>
</feature>
<sequence length="796" mass="84666">MKLGSDKMKQSMVIASVIAGRCPDVPRAPAMLRVCKISGQEVLKMRLEEPGSPCHRCGTPRFRQRLLLESGLPLEEDMAIETSADLQLILLAFPAAQPRDADELVQAVYLDKVSKVESILYRPQDPNQLSHGRTPLMAAISTGSMHAAALLLEAMADPDIKSSAGHSALQLACAEGQLEIVRLLIQAGAKEHQSSRSSILSEAAVRGDLEMVRALLENQAYVRSGSFDALQLAVENGFADIVELLLAFQADTESTETAFRRTCLHIAATRGFLDVARLLLKAKADKDRTDKNGNSALALAAGEGQAEVVSLLLKAAAAKDNTNVEGQTPLFRACMQGQDDVAGMLLHAGADRDKSDLAGDTPLIIACKWNNMDIVRLLLAARASADVPNRASQTPLIVASMRDHRCISHLLLLSNADADNGDNDGLTPLILAAEAGHVQIAQMLLQFKADINKANHAKQSPLFAASAAGCLEMCRLLLDSGADSDKPDRRGTTPLAVASEQDHRRVARLLQDHVREKASASSEGRKRLRMIVGESSLLVPGDLVRLGSSPALLDRSKEERSSEMPSGSLAEPSSTDISDPSSVAELPGRALGSPNTAGGAPSTEGDAPSPTTENFESPGSSQLSPLTGKKVGLGTGTHSERDPRSPATVVQEDMSPDQGSVLRLGSPSKVPGSDPLSWGMDYSTEPTERRKWLSSDAGDTSTTQEACLSTIPSQQSLDHDTTLSGTYQNDNFASMNRGASSSEVGYSADWDENSMSGSSMPSPANSAAGLGNSPSGRRRPRRDRNTDPAEDSMFGY</sequence>
<dbReference type="EMBL" id="LSRX01000153">
    <property type="protein sequence ID" value="OLQ06747.1"/>
    <property type="molecule type" value="Genomic_DNA"/>
</dbReference>
<dbReference type="InterPro" id="IPR036770">
    <property type="entry name" value="Ankyrin_rpt-contain_sf"/>
</dbReference>
<accession>A0A1Q9EH89</accession>
<dbReference type="OrthoDB" id="194358at2759"/>
<proteinExistence type="predicted"/>
<dbReference type="SUPFAM" id="SSF48403">
    <property type="entry name" value="Ankyrin repeat"/>
    <property type="match status" value="1"/>
</dbReference>
<feature type="repeat" description="ANK" evidence="3">
    <location>
        <begin position="164"/>
        <end position="196"/>
    </location>
</feature>
<feature type="region of interest" description="Disordered" evidence="4">
    <location>
        <begin position="482"/>
        <end position="502"/>
    </location>
</feature>
<feature type="repeat" description="ANK" evidence="3">
    <location>
        <begin position="325"/>
        <end position="357"/>
    </location>
</feature>
<keyword evidence="6" id="KW-1185">Reference proteome</keyword>
<keyword evidence="2 3" id="KW-0040">ANK repeat</keyword>
<evidence type="ECO:0000256" key="2">
    <source>
        <dbReference type="ARBA" id="ARBA00023043"/>
    </source>
</evidence>
<evidence type="ECO:0000256" key="4">
    <source>
        <dbReference type="SAM" id="MobiDB-lite"/>
    </source>
</evidence>
<dbReference type="PROSITE" id="PS50297">
    <property type="entry name" value="ANK_REP_REGION"/>
    <property type="match status" value="7"/>
</dbReference>
<feature type="compositionally biased region" description="Polar residues" evidence="4">
    <location>
        <begin position="753"/>
        <end position="765"/>
    </location>
</feature>
<dbReference type="Proteomes" id="UP000186817">
    <property type="component" value="Unassembled WGS sequence"/>
</dbReference>
<evidence type="ECO:0000313" key="5">
    <source>
        <dbReference type="EMBL" id="OLQ06747.1"/>
    </source>
</evidence>
<evidence type="ECO:0000256" key="3">
    <source>
        <dbReference type="PROSITE-ProRule" id="PRU00023"/>
    </source>
</evidence>
<organism evidence="5 6">
    <name type="scientific">Symbiodinium microadriaticum</name>
    <name type="common">Dinoflagellate</name>
    <name type="synonym">Zooxanthella microadriatica</name>
    <dbReference type="NCBI Taxonomy" id="2951"/>
    <lineage>
        <taxon>Eukaryota</taxon>
        <taxon>Sar</taxon>
        <taxon>Alveolata</taxon>
        <taxon>Dinophyceae</taxon>
        <taxon>Suessiales</taxon>
        <taxon>Symbiodiniaceae</taxon>
        <taxon>Symbiodinium</taxon>
    </lineage>
</organism>
<feature type="repeat" description="ANK" evidence="3">
    <location>
        <begin position="457"/>
        <end position="489"/>
    </location>
</feature>
<feature type="compositionally biased region" description="Polar residues" evidence="4">
    <location>
        <begin position="571"/>
        <end position="581"/>
    </location>
</feature>